<name>A0AAD7Z712_DIPPU</name>
<evidence type="ECO:0000256" key="2">
    <source>
        <dbReference type="ARBA" id="ARBA00007357"/>
    </source>
</evidence>
<evidence type="ECO:0000313" key="5">
    <source>
        <dbReference type="EMBL" id="KAJ9575360.1"/>
    </source>
</evidence>
<gene>
    <name evidence="5" type="ORF">L9F63_025688</name>
</gene>
<proteinExistence type="inferred from homology"/>
<reference evidence="5" key="1">
    <citation type="journal article" date="2023" name="IScience">
        <title>Live-bearing cockroach genome reveals convergent evolutionary mechanisms linked to viviparity in insects and beyond.</title>
        <authorList>
            <person name="Fouks B."/>
            <person name="Harrison M.C."/>
            <person name="Mikhailova A.A."/>
            <person name="Marchal E."/>
            <person name="English S."/>
            <person name="Carruthers M."/>
            <person name="Jennings E.C."/>
            <person name="Chiamaka E.L."/>
            <person name="Frigard R.A."/>
            <person name="Pippel M."/>
            <person name="Attardo G.M."/>
            <person name="Benoit J.B."/>
            <person name="Bornberg-Bauer E."/>
            <person name="Tobe S.S."/>
        </authorList>
    </citation>
    <scope>NUCLEOTIDE SEQUENCE</scope>
    <source>
        <strain evidence="5">Stay&amp;Tobe</strain>
    </source>
</reference>
<dbReference type="Proteomes" id="UP001233999">
    <property type="component" value="Unassembled WGS sequence"/>
</dbReference>
<keyword evidence="3" id="KW-0812">Transmembrane</keyword>
<dbReference type="AlphaFoldDB" id="A0AAD7Z712"/>
<dbReference type="InterPro" id="IPR042089">
    <property type="entry name" value="Peptidase_M13_dom_2"/>
</dbReference>
<dbReference type="GO" id="GO:0016485">
    <property type="term" value="P:protein processing"/>
    <property type="evidence" value="ECO:0007669"/>
    <property type="project" value="TreeGrafter"/>
</dbReference>
<dbReference type="InterPro" id="IPR000718">
    <property type="entry name" value="Peptidase_M13"/>
</dbReference>
<evidence type="ECO:0000259" key="4">
    <source>
        <dbReference type="Pfam" id="PF05649"/>
    </source>
</evidence>
<dbReference type="GO" id="GO:0005886">
    <property type="term" value="C:plasma membrane"/>
    <property type="evidence" value="ECO:0007669"/>
    <property type="project" value="UniProtKB-SubCell"/>
</dbReference>
<accession>A0AAD7Z712</accession>
<dbReference type="PANTHER" id="PTHR11733">
    <property type="entry name" value="ZINC METALLOPROTEASE FAMILY M13 NEPRILYSIN-RELATED"/>
    <property type="match status" value="1"/>
</dbReference>
<dbReference type="PROSITE" id="PS51885">
    <property type="entry name" value="NEPRILYSIN"/>
    <property type="match status" value="1"/>
</dbReference>
<dbReference type="Pfam" id="PF05649">
    <property type="entry name" value="Peptidase_M13_N"/>
    <property type="match status" value="1"/>
</dbReference>
<keyword evidence="3" id="KW-0472">Membrane</keyword>
<evidence type="ECO:0000313" key="6">
    <source>
        <dbReference type="Proteomes" id="UP001233999"/>
    </source>
</evidence>
<feature type="non-terminal residue" evidence="5">
    <location>
        <position position="1"/>
    </location>
</feature>
<dbReference type="Gene3D" id="1.10.1380.10">
    <property type="entry name" value="Neutral endopeptidase , domain2"/>
    <property type="match status" value="1"/>
</dbReference>
<keyword evidence="6" id="KW-1185">Reference proteome</keyword>
<dbReference type="CDD" id="cd08662">
    <property type="entry name" value="M13"/>
    <property type="match status" value="1"/>
</dbReference>
<comment type="subcellular location">
    <subcellularLocation>
        <location evidence="1">Cell membrane</location>
        <topology evidence="1">Single-pass type II membrane protein</topology>
    </subcellularLocation>
</comment>
<organism evidence="5 6">
    <name type="scientific">Diploptera punctata</name>
    <name type="common">Pacific beetle cockroach</name>
    <dbReference type="NCBI Taxonomy" id="6984"/>
    <lineage>
        <taxon>Eukaryota</taxon>
        <taxon>Metazoa</taxon>
        <taxon>Ecdysozoa</taxon>
        <taxon>Arthropoda</taxon>
        <taxon>Hexapoda</taxon>
        <taxon>Insecta</taxon>
        <taxon>Pterygota</taxon>
        <taxon>Neoptera</taxon>
        <taxon>Polyneoptera</taxon>
        <taxon>Dictyoptera</taxon>
        <taxon>Blattodea</taxon>
        <taxon>Blaberoidea</taxon>
        <taxon>Blaberidae</taxon>
        <taxon>Diplopterinae</taxon>
        <taxon>Diploptera</taxon>
    </lineage>
</organism>
<comment type="similarity">
    <text evidence="2">Belongs to the peptidase M13 family.</text>
</comment>
<dbReference type="InterPro" id="IPR008753">
    <property type="entry name" value="Peptidase_M13_N"/>
</dbReference>
<dbReference type="EMBL" id="JASPKZ010009948">
    <property type="protein sequence ID" value="KAJ9575360.1"/>
    <property type="molecule type" value="Genomic_DNA"/>
</dbReference>
<dbReference type="PANTHER" id="PTHR11733:SF133">
    <property type="entry name" value="PHOSPHATE-REGULATING NEUTRAL ENDOPEPTIDASE PHEX"/>
    <property type="match status" value="1"/>
</dbReference>
<comment type="caution">
    <text evidence="5">The sequence shown here is derived from an EMBL/GenBank/DDBJ whole genome shotgun (WGS) entry which is preliminary data.</text>
</comment>
<reference evidence="5" key="2">
    <citation type="submission" date="2023-05" db="EMBL/GenBank/DDBJ databases">
        <authorList>
            <person name="Fouks B."/>
        </authorList>
    </citation>
    <scope>NUCLEOTIDE SEQUENCE</scope>
    <source>
        <strain evidence="5">Stay&amp;Tobe</strain>
        <tissue evidence="5">Testes</tissue>
    </source>
</reference>
<evidence type="ECO:0000256" key="3">
    <source>
        <dbReference type="SAM" id="Phobius"/>
    </source>
</evidence>
<dbReference type="GO" id="GO:0004222">
    <property type="term" value="F:metalloendopeptidase activity"/>
    <property type="evidence" value="ECO:0007669"/>
    <property type="project" value="InterPro"/>
</dbReference>
<evidence type="ECO:0000256" key="1">
    <source>
        <dbReference type="ARBA" id="ARBA00004401"/>
    </source>
</evidence>
<feature type="domain" description="Peptidase M13 N-terminal" evidence="4">
    <location>
        <begin position="96"/>
        <end position="525"/>
    </location>
</feature>
<protein>
    <recommendedName>
        <fullName evidence="4">Peptidase M13 N-terminal domain-containing protein</fullName>
    </recommendedName>
</protein>
<feature type="transmembrane region" description="Helical" evidence="3">
    <location>
        <begin position="39"/>
        <end position="62"/>
    </location>
</feature>
<feature type="non-terminal residue" evidence="5">
    <location>
        <position position="540"/>
    </location>
</feature>
<dbReference type="SUPFAM" id="SSF55486">
    <property type="entry name" value="Metalloproteases ('zincins'), catalytic domain"/>
    <property type="match status" value="1"/>
</dbReference>
<sequence>HNAPLRATSATLSISETISSNQHLVATRNYRRTPSERRLMILLALAIALAIILLVALAVVSYCYSRYDTGIRLCDSVECVKSAANLLQSMDRSYDPCEDFYHYACGNWKNEHPIPDTAIDNNWFAERTFHMLRHIKGYLQQNSSESDPVPVVQARTMYKSCMDTDELDRQGLEPMFQFLQDVGMNPLPKLPSNTPGSDVEEPFNWLPIAVKTKRRIFQDLFVGFAVYPQDTNRSVYRMKLGTPDVRSPLPGYRDVETEIDKRRRKAKMSEDEDDDPYSAAFLEYLAHSISYIYKWNNTGPFDKEFDISVKLAAISIYQLDDKLTRVMNAYDSKDKADEMEMSVEELQNWTDLSINDTSQMNWTEYITLMYEDIENVTLDLNGKDKIIVTDPDYIRALAKVLSDTSKQTIELALWWEVVHILAPQTNSDMRSLKEKYIEKIKGGQTPLTRSTFCSSSVNYMMGMAVSYSLADIKFLNETKARVEEMLDDILWAFSSLVRSVTWMDEETKKATLEKAAAMKNYVGFPDWLLDKEKLEIYYEG</sequence>
<keyword evidence="3" id="KW-1133">Transmembrane helix</keyword>